<evidence type="ECO:0000313" key="1">
    <source>
        <dbReference type="EMBL" id="KAH7851498.1"/>
    </source>
</evidence>
<organism evidence="1 2">
    <name type="scientific">Vaccinium darrowii</name>
    <dbReference type="NCBI Taxonomy" id="229202"/>
    <lineage>
        <taxon>Eukaryota</taxon>
        <taxon>Viridiplantae</taxon>
        <taxon>Streptophyta</taxon>
        <taxon>Embryophyta</taxon>
        <taxon>Tracheophyta</taxon>
        <taxon>Spermatophyta</taxon>
        <taxon>Magnoliopsida</taxon>
        <taxon>eudicotyledons</taxon>
        <taxon>Gunneridae</taxon>
        <taxon>Pentapetalae</taxon>
        <taxon>asterids</taxon>
        <taxon>Ericales</taxon>
        <taxon>Ericaceae</taxon>
        <taxon>Vaccinioideae</taxon>
        <taxon>Vaccinieae</taxon>
        <taxon>Vaccinium</taxon>
    </lineage>
</organism>
<sequence length="271" mass="31700">MSTWYQVSASDIQYPKDVEDLRSMVGEVVNLFPEQIALWTLFHTGAIYRRPAAQVLDLWTVKKVALYNYSHPIFLNKARSCNFVYKLHEIRRRRIARFNRDVRLNATQRDSDMSNWLQRVTSLPPNSPLRSVLYDPNNRNFIQPRYRHSFEFPLYMRVVCEHGRDRNPRAWAGEVFRKLREVFPDGLPKIHLQLCTKLNVDGHCVPHYGADIFRLIGHGPHGYPGFRISLCHIQAYITVELCDTSSPYLMQLVNKVARTSPIQEYRVGVII</sequence>
<protein>
    <submittedName>
        <fullName evidence="1">Uncharacterized protein</fullName>
    </submittedName>
</protein>
<evidence type="ECO:0000313" key="2">
    <source>
        <dbReference type="Proteomes" id="UP000828048"/>
    </source>
</evidence>
<dbReference type="EMBL" id="CM037158">
    <property type="protein sequence ID" value="KAH7851498.1"/>
    <property type="molecule type" value="Genomic_DNA"/>
</dbReference>
<name>A0ACB7YD32_9ERIC</name>
<keyword evidence="2" id="KW-1185">Reference proteome</keyword>
<gene>
    <name evidence="1" type="ORF">Vadar_012515</name>
</gene>
<reference evidence="1 2" key="1">
    <citation type="journal article" date="2021" name="Hortic Res">
        <title>High-quality reference genome and annotation aids understanding of berry development for evergreen blueberry (Vaccinium darrowii).</title>
        <authorList>
            <person name="Yu J."/>
            <person name="Hulse-Kemp A.M."/>
            <person name="Babiker E."/>
            <person name="Staton M."/>
        </authorList>
    </citation>
    <scope>NUCLEOTIDE SEQUENCE [LARGE SCALE GENOMIC DNA]</scope>
    <source>
        <strain evidence="2">cv. NJ 8807/NJ 8810</strain>
        <tissue evidence="1">Young leaf</tissue>
    </source>
</reference>
<accession>A0ACB7YD32</accession>
<dbReference type="Proteomes" id="UP000828048">
    <property type="component" value="Chromosome 8"/>
</dbReference>
<proteinExistence type="predicted"/>
<comment type="caution">
    <text evidence="1">The sequence shown here is derived from an EMBL/GenBank/DDBJ whole genome shotgun (WGS) entry which is preliminary data.</text>
</comment>